<dbReference type="PROSITE" id="PS51257">
    <property type="entry name" value="PROKAR_LIPOPROTEIN"/>
    <property type="match status" value="1"/>
</dbReference>
<organism evidence="2 3">
    <name type="scientific">Tenacibaculum adriaticum</name>
    <dbReference type="NCBI Taxonomy" id="413713"/>
    <lineage>
        <taxon>Bacteria</taxon>
        <taxon>Pseudomonadati</taxon>
        <taxon>Bacteroidota</taxon>
        <taxon>Flavobacteriia</taxon>
        <taxon>Flavobacteriales</taxon>
        <taxon>Flavobacteriaceae</taxon>
        <taxon>Tenacibaculum</taxon>
    </lineage>
</organism>
<keyword evidence="3" id="KW-1185">Reference proteome</keyword>
<proteinExistence type="predicted"/>
<feature type="coiled-coil region" evidence="1">
    <location>
        <begin position="40"/>
        <end position="74"/>
    </location>
</feature>
<evidence type="ECO:0000256" key="1">
    <source>
        <dbReference type="SAM" id="Coils"/>
    </source>
</evidence>
<accession>A0A5S5DW34</accession>
<name>A0A5S5DW34_9FLAO</name>
<evidence type="ECO:0000313" key="3">
    <source>
        <dbReference type="Proteomes" id="UP000323136"/>
    </source>
</evidence>
<dbReference type="Proteomes" id="UP000323136">
    <property type="component" value="Unassembled WGS sequence"/>
</dbReference>
<keyword evidence="1" id="KW-0175">Coiled coil</keyword>
<dbReference type="EMBL" id="VNIA01000001">
    <property type="protein sequence ID" value="TYP99488.1"/>
    <property type="molecule type" value="Genomic_DNA"/>
</dbReference>
<dbReference type="AlphaFoldDB" id="A0A5S5DW34"/>
<dbReference type="RefSeq" id="WP_148868209.1">
    <property type="nucleotide sequence ID" value="NZ_VNIA01000001.1"/>
</dbReference>
<protein>
    <submittedName>
        <fullName evidence="2">Uncharacterized protein</fullName>
    </submittedName>
</protein>
<reference evidence="2 3" key="1">
    <citation type="submission" date="2019-07" db="EMBL/GenBank/DDBJ databases">
        <title>Genomic Encyclopedia of Type Strains, Phase IV (KMG-IV): sequencing the most valuable type-strain genomes for metagenomic binning, comparative biology and taxonomic classification.</title>
        <authorList>
            <person name="Goeker M."/>
        </authorList>
    </citation>
    <scope>NUCLEOTIDE SEQUENCE [LARGE SCALE GENOMIC DNA]</scope>
    <source>
        <strain evidence="2 3">DSM 18961</strain>
    </source>
</reference>
<comment type="caution">
    <text evidence="2">The sequence shown here is derived from an EMBL/GenBank/DDBJ whole genome shotgun (WGS) entry which is preliminary data.</text>
</comment>
<sequence>MRFLKSIFLVFSISVILLGCNALKTAVFDQYSYQKSIEIKIEALKLMEKATEQYQQYSNEVDELELEIEKIVAYEKYKPNNEVTYKMWLLLSDKDKNLLAGFFKRWKEKEKLSSYFIEEAKKINEEAMDLLIQYEAKKEPEFKARLLDIISKN</sequence>
<evidence type="ECO:0000313" key="2">
    <source>
        <dbReference type="EMBL" id="TYP99488.1"/>
    </source>
</evidence>
<gene>
    <name evidence="2" type="ORF">C7447_10188</name>
</gene>
<dbReference type="OrthoDB" id="794867at2"/>